<dbReference type="EMBL" id="JBBWUH010000004">
    <property type="protein sequence ID" value="KAK8169881.1"/>
    <property type="molecule type" value="Genomic_DNA"/>
</dbReference>
<evidence type="ECO:0000313" key="2">
    <source>
        <dbReference type="EMBL" id="KAK8169881.1"/>
    </source>
</evidence>
<keyword evidence="3" id="KW-1185">Reference proteome</keyword>
<dbReference type="Proteomes" id="UP001456524">
    <property type="component" value="Unassembled WGS sequence"/>
</dbReference>
<reference evidence="2 3" key="1">
    <citation type="journal article" date="2022" name="G3 (Bethesda)">
        <title>Enemy or ally: a genomic approach to elucidate the lifestyle of Phyllosticta citrichinaensis.</title>
        <authorList>
            <person name="Buijs V.A."/>
            <person name="Groenewald J.Z."/>
            <person name="Haridas S."/>
            <person name="LaButti K.M."/>
            <person name="Lipzen A."/>
            <person name="Martin F.M."/>
            <person name="Barry K."/>
            <person name="Grigoriev I.V."/>
            <person name="Crous P.W."/>
            <person name="Seidl M.F."/>
        </authorList>
    </citation>
    <scope>NUCLEOTIDE SEQUENCE [LARGE SCALE GENOMIC DNA]</scope>
    <source>
        <strain evidence="2 3">CBS 129764</strain>
    </source>
</reference>
<proteinExistence type="predicted"/>
<name>A0ABR1XWX6_9PEZI</name>
<feature type="compositionally biased region" description="Pro residues" evidence="1">
    <location>
        <begin position="156"/>
        <end position="167"/>
    </location>
</feature>
<feature type="region of interest" description="Disordered" evidence="1">
    <location>
        <begin position="52"/>
        <end position="111"/>
    </location>
</feature>
<feature type="compositionally biased region" description="Polar residues" evidence="1">
    <location>
        <begin position="84"/>
        <end position="100"/>
    </location>
</feature>
<evidence type="ECO:0000256" key="1">
    <source>
        <dbReference type="SAM" id="MobiDB-lite"/>
    </source>
</evidence>
<feature type="compositionally biased region" description="Basic and acidic residues" evidence="1">
    <location>
        <begin position="70"/>
        <end position="82"/>
    </location>
</feature>
<evidence type="ECO:0000313" key="3">
    <source>
        <dbReference type="Proteomes" id="UP001456524"/>
    </source>
</evidence>
<sequence length="435" mass="48453">MSTRTPSNKETKRCLTKDFALDHAASDAFKLGPHADQDTTFIRIKRSNSIMNSPALSDEDDLNLPLQHCSIKEPKKPDEFKETSPISDGNGTPLLSTPPSSAVPDSVSRKVQASPLALTTPARKLARDRFIAGLQAGSLHGYDRSDKQGPFAPSDPGSPVPSLPPTPTKSNSHKDSLEAAADHITTRITFDADGVTRDDLHSKPAGQIPDKHRATIETMRREWVVTAQLEELQQQIVRRRTLRRPKIVAFPGGNVKRGSAEEEARFLKERVSKGRIHIINCLNCEIKGLSCPIRTPTPGFPMSNRYPHCLRCERAGQSHLCLTRRTATDEEKKAGDWQVKLLRTRLDDDERWKGKLRHMDELLTAHASKLDAQYFAPLNPTLLPQSNRKWLDQQLLAGYGLRPAFDEPMKRLGDEEADSANLAPWMMPGEQGHAK</sequence>
<accession>A0ABR1XWX6</accession>
<organism evidence="2 3">
    <name type="scientific">Phyllosticta citrichinensis</name>
    <dbReference type="NCBI Taxonomy" id="1130410"/>
    <lineage>
        <taxon>Eukaryota</taxon>
        <taxon>Fungi</taxon>
        <taxon>Dikarya</taxon>
        <taxon>Ascomycota</taxon>
        <taxon>Pezizomycotina</taxon>
        <taxon>Dothideomycetes</taxon>
        <taxon>Dothideomycetes incertae sedis</taxon>
        <taxon>Botryosphaeriales</taxon>
        <taxon>Phyllostictaceae</taxon>
        <taxon>Phyllosticta</taxon>
    </lineage>
</organism>
<gene>
    <name evidence="2" type="ORF">IWX90DRAFT_191858</name>
</gene>
<protein>
    <submittedName>
        <fullName evidence="2">Uncharacterized protein</fullName>
    </submittedName>
</protein>
<comment type="caution">
    <text evidence="2">The sequence shown here is derived from an EMBL/GenBank/DDBJ whole genome shotgun (WGS) entry which is preliminary data.</text>
</comment>
<feature type="region of interest" description="Disordered" evidence="1">
    <location>
        <begin position="139"/>
        <end position="176"/>
    </location>
</feature>